<dbReference type="STRING" id="582667.SAMN05192568_103941"/>
<sequence length="117" mass="12223">MTTFDLKDRYRWSSRLRRGRTGLPAEEAGRASWSILTGWIASAALCLALAALSPAPAMPWVLAGLLSLSGFVWLGAAITRAGPPANATHLTAWDAALLAFAASFGVQSAARLGLLSA</sequence>
<name>A0A1I4S2D3_9HYPH</name>
<feature type="transmembrane region" description="Helical" evidence="1">
    <location>
        <begin position="58"/>
        <end position="78"/>
    </location>
</feature>
<dbReference type="OrthoDB" id="7999357at2"/>
<dbReference type="EMBL" id="FOTK01000039">
    <property type="protein sequence ID" value="SFM58696.1"/>
    <property type="molecule type" value="Genomic_DNA"/>
</dbReference>
<protein>
    <submittedName>
        <fullName evidence="2">Uncharacterized protein</fullName>
    </submittedName>
</protein>
<accession>A0A1I4S2D3</accession>
<keyword evidence="3" id="KW-1185">Reference proteome</keyword>
<dbReference type="Proteomes" id="UP000199048">
    <property type="component" value="Unassembled WGS sequence"/>
</dbReference>
<keyword evidence="1" id="KW-0812">Transmembrane</keyword>
<keyword evidence="1" id="KW-1133">Transmembrane helix</keyword>
<reference evidence="3" key="1">
    <citation type="submission" date="2016-10" db="EMBL/GenBank/DDBJ databases">
        <authorList>
            <person name="Varghese N."/>
            <person name="Submissions S."/>
        </authorList>
    </citation>
    <scope>NUCLEOTIDE SEQUENCE [LARGE SCALE GENOMIC DNA]</scope>
    <source>
        <strain evidence="3">BL36</strain>
    </source>
</reference>
<evidence type="ECO:0000313" key="3">
    <source>
        <dbReference type="Proteomes" id="UP000199048"/>
    </source>
</evidence>
<gene>
    <name evidence="2" type="ORF">SAMN05192568_103941</name>
</gene>
<dbReference type="AlphaFoldDB" id="A0A1I4S2D3"/>
<feature type="transmembrane region" description="Helical" evidence="1">
    <location>
        <begin position="33"/>
        <end position="52"/>
    </location>
</feature>
<proteinExistence type="predicted"/>
<feature type="transmembrane region" description="Helical" evidence="1">
    <location>
        <begin position="90"/>
        <end position="110"/>
    </location>
</feature>
<evidence type="ECO:0000313" key="2">
    <source>
        <dbReference type="EMBL" id="SFM58696.1"/>
    </source>
</evidence>
<organism evidence="2 3">
    <name type="scientific">Methylobacterium pseudosasicola</name>
    <dbReference type="NCBI Taxonomy" id="582667"/>
    <lineage>
        <taxon>Bacteria</taxon>
        <taxon>Pseudomonadati</taxon>
        <taxon>Pseudomonadota</taxon>
        <taxon>Alphaproteobacteria</taxon>
        <taxon>Hyphomicrobiales</taxon>
        <taxon>Methylobacteriaceae</taxon>
        <taxon>Methylobacterium</taxon>
    </lineage>
</organism>
<evidence type="ECO:0000256" key="1">
    <source>
        <dbReference type="SAM" id="Phobius"/>
    </source>
</evidence>
<dbReference type="RefSeq" id="WP_092045344.1">
    <property type="nucleotide sequence ID" value="NZ_FOTK01000039.1"/>
</dbReference>
<keyword evidence="1" id="KW-0472">Membrane</keyword>